<dbReference type="PANTHER" id="PTHR43359">
    <property type="entry name" value="FORMATE HYDROGENLYASE SUBUNIT 4"/>
    <property type="match status" value="1"/>
</dbReference>
<evidence type="ECO:0000256" key="5">
    <source>
        <dbReference type="SAM" id="Phobius"/>
    </source>
</evidence>
<feature type="transmembrane region" description="Helical" evidence="5">
    <location>
        <begin position="245"/>
        <end position="270"/>
    </location>
</feature>
<evidence type="ECO:0000313" key="6">
    <source>
        <dbReference type="EMBL" id="ALM75671.1"/>
    </source>
</evidence>
<dbReference type="InterPro" id="IPR052561">
    <property type="entry name" value="ComplexI_Subunit1"/>
</dbReference>
<keyword evidence="2 5" id="KW-0812">Transmembrane</keyword>
<dbReference type="Pfam" id="PF00146">
    <property type="entry name" value="NADHdh"/>
    <property type="match status" value="1"/>
</dbReference>
<evidence type="ECO:0000313" key="7">
    <source>
        <dbReference type="Proteomes" id="UP000066042"/>
    </source>
</evidence>
<protein>
    <submittedName>
        <fullName evidence="6">Membrane bound subgroup 4b [NiFe]-hydrogenase MBH(B)3, subunit Mbh(B)3M</fullName>
    </submittedName>
</protein>
<dbReference type="GeneID" id="26136999"/>
<evidence type="ECO:0000256" key="3">
    <source>
        <dbReference type="ARBA" id="ARBA00022989"/>
    </source>
</evidence>
<dbReference type="InterPro" id="IPR001694">
    <property type="entry name" value="NADH_UbQ_OxRdtase_su1/FPO"/>
</dbReference>
<organism evidence="6 7">
    <name type="scientific">Thermococcus barophilus</name>
    <dbReference type="NCBI Taxonomy" id="55802"/>
    <lineage>
        <taxon>Archaea</taxon>
        <taxon>Methanobacteriati</taxon>
        <taxon>Methanobacteriota</taxon>
        <taxon>Thermococci</taxon>
        <taxon>Thermococcales</taxon>
        <taxon>Thermococcaceae</taxon>
        <taxon>Thermococcus</taxon>
    </lineage>
</organism>
<feature type="transmembrane region" description="Helical" evidence="5">
    <location>
        <begin position="130"/>
        <end position="150"/>
    </location>
</feature>
<dbReference type="GO" id="GO:0005886">
    <property type="term" value="C:plasma membrane"/>
    <property type="evidence" value="ECO:0007669"/>
    <property type="project" value="TreeGrafter"/>
</dbReference>
<dbReference type="InterPro" id="IPR018086">
    <property type="entry name" value="NADH_UbQ_OxRdtase_su1_CS"/>
</dbReference>
<keyword evidence="4 5" id="KW-0472">Membrane</keyword>
<feature type="transmembrane region" description="Helical" evidence="5">
    <location>
        <begin position="162"/>
        <end position="182"/>
    </location>
</feature>
<dbReference type="RefSeq" id="WP_056934239.1">
    <property type="nucleotide sequence ID" value="NZ_CP013050.1"/>
</dbReference>
<name>A0A0S1XD09_THEBA</name>
<gene>
    <name evidence="6" type="ORF">TBCH5v1_1761</name>
</gene>
<comment type="subcellular location">
    <subcellularLocation>
        <location evidence="1">Membrane</location>
        <topology evidence="1">Multi-pass membrane protein</topology>
    </subcellularLocation>
</comment>
<dbReference type="EMBL" id="CP013050">
    <property type="protein sequence ID" value="ALM75671.1"/>
    <property type="molecule type" value="Genomic_DNA"/>
</dbReference>
<keyword evidence="3 5" id="KW-1133">Transmembrane helix</keyword>
<proteinExistence type="predicted"/>
<dbReference type="PANTHER" id="PTHR43359:SF1">
    <property type="entry name" value="FORMATE HYDROGENLYASE SUBUNIT 4-RELATED"/>
    <property type="match status" value="1"/>
</dbReference>
<sequence length="304" mass="32731">MIERAILGLVAITIIMFLPPLLDGIARKIRATLQARQGPPIFQTYYDLASLLSMDSNSPTDRFGFMIAPYVAFAAALAAGFVLPFGNFIPVAFTGDLFVFLYVLAISSIAFMMAGFLVENTYANAGANREMMIILSIEPVLGIAIGVLALKSGTLSISGIPLNLTFAPSVLLALALLAYAVYVECAFIPFDIAEAETEIIEGPLAEYSGRLLGIFKWAMLIKRVTLIWLFSGIVVLPFFKDVLSTTLGSIAALLCQLVVLFVFYALAAVIEATSARLKIIQAIKQNTIVFVLGIVVLAMASVGW</sequence>
<evidence type="ECO:0000256" key="2">
    <source>
        <dbReference type="ARBA" id="ARBA00022692"/>
    </source>
</evidence>
<dbReference type="PATRIC" id="fig|55802.8.peg.1739"/>
<evidence type="ECO:0000256" key="1">
    <source>
        <dbReference type="ARBA" id="ARBA00004141"/>
    </source>
</evidence>
<feature type="transmembrane region" description="Helical" evidence="5">
    <location>
        <begin position="6"/>
        <end position="26"/>
    </location>
</feature>
<feature type="transmembrane region" description="Helical" evidence="5">
    <location>
        <begin position="282"/>
        <end position="302"/>
    </location>
</feature>
<feature type="transmembrane region" description="Helical" evidence="5">
    <location>
        <begin position="220"/>
        <end position="239"/>
    </location>
</feature>
<reference evidence="6 7" key="1">
    <citation type="journal article" date="2016" name="Genome Announc.">
        <title>Complete genome sequence of the hyperthermophilic and piezophilic archaeon Thermococcus barophilus Ch5, capable of growth at the expense of hydrogenogenesis from carbon monoxide and formate.</title>
        <authorList>
            <person name="Oger P."/>
            <person name="Sokolova T.G."/>
            <person name="Kozhevnikova D.A."/>
            <person name="Taranov E.A."/>
            <person name="Vannier P."/>
            <person name="Lee H.S."/>
            <person name="Kwon K.K."/>
            <person name="Kang S.G."/>
            <person name="Lee J.H."/>
            <person name="Bonch-Osmolovskaya E.A."/>
            <person name="Lebedinsky A.V."/>
        </authorList>
    </citation>
    <scope>NUCLEOTIDE SEQUENCE [LARGE SCALE GENOMIC DNA]</scope>
    <source>
        <strain evidence="7">Ch5</strain>
    </source>
</reference>
<dbReference type="PROSITE" id="PS00668">
    <property type="entry name" value="COMPLEX1_ND1_2"/>
    <property type="match status" value="1"/>
</dbReference>
<dbReference type="Proteomes" id="UP000066042">
    <property type="component" value="Chromosome"/>
</dbReference>
<evidence type="ECO:0000256" key="4">
    <source>
        <dbReference type="ARBA" id="ARBA00023136"/>
    </source>
</evidence>
<dbReference type="STRING" id="55802.TBCH5v1_1761"/>
<feature type="transmembrane region" description="Helical" evidence="5">
    <location>
        <begin position="63"/>
        <end position="85"/>
    </location>
</feature>
<feature type="transmembrane region" description="Helical" evidence="5">
    <location>
        <begin position="97"/>
        <end position="118"/>
    </location>
</feature>
<accession>A0A0S1XD09</accession>
<dbReference type="AlphaFoldDB" id="A0A0S1XD09"/>